<evidence type="ECO:0000259" key="13">
    <source>
        <dbReference type="PROSITE" id="PS51085"/>
    </source>
</evidence>
<dbReference type="Gene3D" id="3.90.1170.50">
    <property type="entry name" value="Aldehyde oxidase/xanthine dehydrogenase, a/b hammerhead"/>
    <property type="match status" value="1"/>
</dbReference>
<dbReference type="InterPro" id="IPR036856">
    <property type="entry name" value="Ald_Oxase/Xan_DH_a/b_sf"/>
</dbReference>
<feature type="binding site" evidence="12">
    <location>
        <position position="43"/>
    </location>
    <ligand>
        <name>[2Fe-2S] cluster</name>
        <dbReference type="ChEBI" id="CHEBI:190135"/>
        <label>1</label>
    </ligand>
</feature>
<dbReference type="GO" id="GO:0016491">
    <property type="term" value="F:oxidoreductase activity"/>
    <property type="evidence" value="ECO:0007669"/>
    <property type="project" value="UniProtKB-KW"/>
</dbReference>
<evidence type="ECO:0000256" key="10">
    <source>
        <dbReference type="PIRSR" id="PIRSR000127-1"/>
    </source>
</evidence>
<evidence type="ECO:0000256" key="1">
    <source>
        <dbReference type="ARBA" id="ARBA00001974"/>
    </source>
</evidence>
<dbReference type="InterPro" id="IPR002888">
    <property type="entry name" value="2Fe-2S-bd"/>
</dbReference>
<keyword evidence="5 12" id="KW-0479">Metal-binding</keyword>
<evidence type="ECO:0000256" key="11">
    <source>
        <dbReference type="PIRSR" id="PIRSR000127-2"/>
    </source>
</evidence>
<comment type="cofactor">
    <cofactor evidence="12">
        <name>Mo-molybdopterin</name>
        <dbReference type="ChEBI" id="CHEBI:71302"/>
    </cofactor>
    <text evidence="12">Binds 1 Mo-molybdopterin (Mo-MPT) cofactor per subunit.</text>
</comment>
<accession>H2YPE4</accession>
<keyword evidence="16" id="KW-1185">Reference proteome</keyword>
<feature type="binding site" evidence="12">
    <location>
        <position position="140"/>
    </location>
    <ligand>
        <name>[2Fe-2S] cluster</name>
        <dbReference type="ChEBI" id="CHEBI:190135"/>
        <label>2</label>
    </ligand>
</feature>
<reference evidence="15" key="3">
    <citation type="submission" date="2025-09" db="UniProtKB">
        <authorList>
            <consortium name="Ensembl"/>
        </authorList>
    </citation>
    <scope>IDENTIFICATION</scope>
</reference>
<comment type="similarity">
    <text evidence="2">Belongs to the xanthine dehydrogenase family.</text>
</comment>
<evidence type="ECO:0000313" key="15">
    <source>
        <dbReference type="Ensembl" id="ENSCSAVP00000007202.1"/>
    </source>
</evidence>
<evidence type="ECO:0000256" key="9">
    <source>
        <dbReference type="ARBA" id="ARBA00034078"/>
    </source>
</evidence>
<evidence type="ECO:0000256" key="7">
    <source>
        <dbReference type="ARBA" id="ARBA00023004"/>
    </source>
</evidence>
<dbReference type="SUPFAM" id="SSF54665">
    <property type="entry name" value="CO dehydrogenase molybdoprotein N-domain-like"/>
    <property type="match status" value="1"/>
</dbReference>
<dbReference type="STRING" id="51511.ENSCSAVP00000007202"/>
<dbReference type="InterPro" id="IPR036884">
    <property type="entry name" value="2Fe-2S-bd_dom_sf"/>
</dbReference>
<dbReference type="Pfam" id="PF00941">
    <property type="entry name" value="FAD_binding_5"/>
    <property type="match status" value="1"/>
</dbReference>
<feature type="binding site" evidence="11">
    <location>
        <begin position="300"/>
        <end position="304"/>
    </location>
    <ligand>
        <name>FAD</name>
        <dbReference type="ChEBI" id="CHEBI:57692"/>
    </ligand>
</feature>
<dbReference type="PANTHER" id="PTHR11908:SF132">
    <property type="entry name" value="ALDEHYDE OXIDASE 1-RELATED"/>
    <property type="match status" value="1"/>
</dbReference>
<evidence type="ECO:0000313" key="16">
    <source>
        <dbReference type="Proteomes" id="UP000007875"/>
    </source>
</evidence>
<dbReference type="HOGENOM" id="CLU_001681_1_0_1"/>
<dbReference type="Pfam" id="PF02738">
    <property type="entry name" value="MoCoBD_1"/>
    <property type="match status" value="1"/>
</dbReference>
<dbReference type="InterPro" id="IPR012675">
    <property type="entry name" value="Beta-grasp_dom_sf"/>
</dbReference>
<dbReference type="InParanoid" id="H2YPE4"/>
<evidence type="ECO:0000256" key="12">
    <source>
        <dbReference type="PIRSR" id="PIRSR000127-3"/>
    </source>
</evidence>
<evidence type="ECO:0000259" key="14">
    <source>
        <dbReference type="PROSITE" id="PS51387"/>
    </source>
</evidence>
<feature type="binding site" evidence="12">
    <location>
        <position position="1045"/>
    </location>
    <ligand>
        <name>Mo-molybdopterin</name>
        <dbReference type="ChEBI" id="CHEBI:71302"/>
    </ligand>
    <ligandPart>
        <name>Mo</name>
        <dbReference type="ChEBI" id="CHEBI:28685"/>
    </ligandPart>
</feature>
<name>H2YPE4_CIOSA</name>
<feature type="binding site" evidence="12">
    <location>
        <position position="103"/>
    </location>
    <ligand>
        <name>[2Fe-2S] cluster</name>
        <dbReference type="ChEBI" id="CHEBI:190135"/>
        <label>2</label>
    </ligand>
</feature>
<dbReference type="eggNOG" id="KOG0430">
    <property type="taxonomic scope" value="Eukaryota"/>
</dbReference>
<dbReference type="InterPro" id="IPR008274">
    <property type="entry name" value="AldOxase/xan_DH_MoCoBD1"/>
</dbReference>
<dbReference type="OMA" id="HWYWPKT"/>
<dbReference type="Gene3D" id="3.30.390.50">
    <property type="entry name" value="CO dehydrogenase flavoprotein, C-terminal domain"/>
    <property type="match status" value="1"/>
</dbReference>
<dbReference type="Gene3D" id="3.30.365.10">
    <property type="entry name" value="Aldehyde oxidase/xanthine dehydrogenase, molybdopterin binding domain"/>
    <property type="match status" value="4"/>
</dbReference>
<dbReference type="InterPro" id="IPR005107">
    <property type="entry name" value="CO_DH_flav_C"/>
</dbReference>
<keyword evidence="3 12" id="KW-0500">Molybdenum</keyword>
<keyword evidence="4 12" id="KW-0001">2Fe-2S</keyword>
<dbReference type="PANTHER" id="PTHR11908">
    <property type="entry name" value="XANTHINE DEHYDROGENASE"/>
    <property type="match status" value="1"/>
</dbReference>
<reference evidence="15" key="2">
    <citation type="submission" date="2025-08" db="UniProtKB">
        <authorList>
            <consortium name="Ensembl"/>
        </authorList>
    </citation>
    <scope>IDENTIFICATION</scope>
</reference>
<dbReference type="SUPFAM" id="SSF47741">
    <property type="entry name" value="CO dehydrogenase ISP C-domain like"/>
    <property type="match status" value="1"/>
</dbReference>
<sequence length="1245" mass="135239">IEFTVNGKQYSVQSPDPTVSLNSWMRLQPGLTGVKVMCEEGGCGCCVVTLQKPNEGPKAVNTCLMPLCAADGCSFTTVEGLGNRHDGYDAIQASVAKFGASQCGYCTPGFVMNMHSLLSEDPSPTQQKIEDSFDGNICRCTGYRSILDAMKCFACDADPANKSKDIEDLARPCKKSCSKTNTRSITVVNGDSTWITPTSLQELVTLIQETDPNQFKLVCGNTASGVYKPISFPKNIININSVPDLSTTFNYSNSVKFGACVTLSNVAKVLKERENDSTTFGNLAHHILKIASVPVRNAGSWAGNMMVKHAHREFPSDVCVIMEGAGAKVNIMDAVSGETATCSVFGTNSLMSLDMSKKLILSLEIPKVTNASGKNPIFVSYKIMPRSQNAHAYVNAAFYAEMVNGKPTGELRLVFGGIRPDFARATDTETFLSGKEISNENLTASLKLLSAELAPTQVSPLDASVSYKLNLALGLFYKVCLINCTPGTTNVNKMLLNSFYISLYDPSKLGPGIESAITPMIRPISTGNQTFKSDPTTFPVSEDIPKISGILQASGEAYYMSDRIPTKDEVHCAFVVSEVGNADIASIDDTIAATMPGFIQIIKGTNFPANIKNTHLYPFDPTQPLLASDHIEFAGQPLAIVVAESDLEARRIADAVKVSYKNQQTPLLTIQDAISAESFFNQVENHFEMGTPEQAIANAKHKVSGECKLGQQYHFYMETQYCRAELTEEGGFNIEAATQGQAWVQNAVGHAFGVPNNKVEVSTKRIGGAYGGKSTNSLITSCAAAVAAYCTRKPARFHANLKTCMTTYGARTPYLLKYTVGFNDSGVIEGLEWTLYTNSGPTSVDGEADDEVTKTFSDSAYFCANRKYTQIMCKTNIPSTTWCRSPSSIQVIAFNEVVMEHVAHQLNIDPIEVKRANLPTFTTLLFHFAIFERYIKVNLLDEYKINERQSAISTFNKNNKWKKKGLAVTPIKWGVGWGWVQHTVLVSICANDGTVVVSHGGIESGQGINIKVAQVAAYEFGIPLDTIMVQRTSNITSVNSEVTGGSITSELNCKAILEACKILNARIEPVKSKMDPGALWKDVIAKCHADDIDLAVSHMVTRDGGIVRYNSYGVTASEVEYDVLTGENQINQVDMIFDCGISLNPAVDMGQVEGAFVMGIGFWLSERFVWEPTTGKLLTNGTWEYKPPTSKDIPIVWNTQLLKDAPNPLGVLRSKASGEPPMCMAVSIPLALKKAVEASKADRGM</sequence>
<feature type="active site" description="Proton acceptor" evidence="10">
    <location>
        <position position="1219"/>
    </location>
</feature>
<feature type="binding site" evidence="12">
    <location>
        <position position="138"/>
    </location>
    <ligand>
        <name>[2Fe-2S] cluster</name>
        <dbReference type="ChEBI" id="CHEBI:190135"/>
        <label>2</label>
    </ligand>
</feature>
<dbReference type="InterPro" id="IPR046867">
    <property type="entry name" value="AldOxase/xan_DH_MoCoBD2"/>
</dbReference>
<feature type="binding site" evidence="12">
    <location>
        <position position="63"/>
    </location>
    <ligand>
        <name>[2Fe-2S] cluster</name>
        <dbReference type="ChEBI" id="CHEBI:190135"/>
        <label>1</label>
    </ligand>
</feature>
<feature type="binding site" evidence="11">
    <location>
        <position position="382"/>
    </location>
    <ligand>
        <name>FAD</name>
        <dbReference type="ChEBI" id="CHEBI:57692"/>
    </ligand>
</feature>
<dbReference type="Pfam" id="PF01799">
    <property type="entry name" value="Fer2_2"/>
    <property type="match status" value="1"/>
</dbReference>
<dbReference type="GeneTree" id="ENSGT00940000166820"/>
<keyword evidence="11" id="KW-0285">Flavoprotein</keyword>
<organism evidence="15 16">
    <name type="scientific">Ciona savignyi</name>
    <name type="common">Pacific transparent sea squirt</name>
    <dbReference type="NCBI Taxonomy" id="51511"/>
    <lineage>
        <taxon>Eukaryota</taxon>
        <taxon>Metazoa</taxon>
        <taxon>Chordata</taxon>
        <taxon>Tunicata</taxon>
        <taxon>Ascidiacea</taxon>
        <taxon>Phlebobranchia</taxon>
        <taxon>Cionidae</taxon>
        <taxon>Ciona</taxon>
    </lineage>
</organism>
<dbReference type="SUPFAM" id="SSF55447">
    <property type="entry name" value="CO dehydrogenase flavoprotein C-terminal domain-like"/>
    <property type="match status" value="1"/>
</dbReference>
<dbReference type="PROSITE" id="PS51085">
    <property type="entry name" value="2FE2S_FER_2"/>
    <property type="match status" value="1"/>
</dbReference>
<evidence type="ECO:0008006" key="17">
    <source>
        <dbReference type="Google" id="ProtNLM"/>
    </source>
</evidence>
<dbReference type="InterPro" id="IPR000674">
    <property type="entry name" value="Ald_Oxase/Xan_DH_a/b"/>
</dbReference>
<dbReference type="SMART" id="SM01008">
    <property type="entry name" value="Ald_Xan_dh_C"/>
    <property type="match status" value="1"/>
</dbReference>
<dbReference type="InterPro" id="IPR036010">
    <property type="entry name" value="2Fe-2S_ferredoxin-like_sf"/>
</dbReference>
<dbReference type="Proteomes" id="UP000007875">
    <property type="component" value="Unassembled WGS sequence"/>
</dbReference>
<feature type="domain" description="FAD-binding PCMH-type" evidence="14">
    <location>
        <begin position="187"/>
        <end position="370"/>
    </location>
</feature>
<dbReference type="InterPro" id="IPR036683">
    <property type="entry name" value="CO_DH_flav_C_dom_sf"/>
</dbReference>
<dbReference type="Gene3D" id="3.30.465.10">
    <property type="match status" value="1"/>
</dbReference>
<comment type="cofactor">
    <cofactor evidence="12">
        <name>[2Fe-2S] cluster</name>
        <dbReference type="ChEBI" id="CHEBI:190135"/>
    </cofactor>
    <text evidence="12">Binds 2 [2Fe-2S] clusters.</text>
</comment>
<dbReference type="PIRSF" id="PIRSF000127">
    <property type="entry name" value="Xanthine_DH"/>
    <property type="match status" value="1"/>
</dbReference>
<evidence type="ECO:0000256" key="3">
    <source>
        <dbReference type="ARBA" id="ARBA00022505"/>
    </source>
</evidence>
<keyword evidence="6" id="KW-0560">Oxidoreductase</keyword>
<dbReference type="FunFam" id="3.30.390.50:FF:000003">
    <property type="entry name" value="Aldehyde oxidase1"/>
    <property type="match status" value="1"/>
</dbReference>
<dbReference type="Pfam" id="PF03450">
    <property type="entry name" value="CO_deh_flav_C"/>
    <property type="match status" value="1"/>
</dbReference>
<dbReference type="Pfam" id="PF20256">
    <property type="entry name" value="MoCoBD_2"/>
    <property type="match status" value="1"/>
</dbReference>
<dbReference type="PROSITE" id="PS51387">
    <property type="entry name" value="FAD_PCMH"/>
    <property type="match status" value="1"/>
</dbReference>
<dbReference type="Ensembl" id="ENSCSAVT00000007295.1">
    <property type="protein sequence ID" value="ENSCSAVP00000007202.1"/>
    <property type="gene ID" value="ENSCSAVG00000004305.1"/>
</dbReference>
<dbReference type="AlphaFoldDB" id="H2YPE4"/>
<dbReference type="SUPFAM" id="SSF54292">
    <property type="entry name" value="2Fe-2S ferredoxin-like"/>
    <property type="match status" value="1"/>
</dbReference>
<dbReference type="GO" id="GO:0005506">
    <property type="term" value="F:iron ion binding"/>
    <property type="evidence" value="ECO:0007669"/>
    <property type="project" value="InterPro"/>
</dbReference>
<dbReference type="InterPro" id="IPR036318">
    <property type="entry name" value="FAD-bd_PCMH-like_sf"/>
</dbReference>
<evidence type="ECO:0000256" key="8">
    <source>
        <dbReference type="ARBA" id="ARBA00023014"/>
    </source>
</evidence>
<dbReference type="InterPro" id="IPR016167">
    <property type="entry name" value="FAD-bd_PCMH_sub1"/>
</dbReference>
<evidence type="ECO:0000256" key="2">
    <source>
        <dbReference type="ARBA" id="ARBA00006849"/>
    </source>
</evidence>
<dbReference type="Pfam" id="PF01315">
    <property type="entry name" value="Ald_Xan_dh_C"/>
    <property type="match status" value="1"/>
</dbReference>
<comment type="cofactor">
    <cofactor evidence="9">
        <name>[2Fe-2S] cluster</name>
        <dbReference type="ChEBI" id="CHEBI:190135"/>
    </cofactor>
</comment>
<feature type="binding site" evidence="12">
    <location>
        <position position="739"/>
    </location>
    <ligand>
        <name>Mo-molybdopterin</name>
        <dbReference type="ChEBI" id="CHEBI:71302"/>
    </ligand>
    <ligandPart>
        <name>Mo</name>
        <dbReference type="ChEBI" id="CHEBI:28685"/>
    </ligandPart>
</feature>
<feature type="binding site" evidence="12">
    <location>
        <position position="884"/>
    </location>
    <ligand>
        <name>Mo-molybdopterin</name>
        <dbReference type="ChEBI" id="CHEBI:71302"/>
    </ligand>
    <ligandPart>
        <name>Mo</name>
        <dbReference type="ChEBI" id="CHEBI:28685"/>
    </ligandPart>
</feature>
<feature type="domain" description="2Fe-2S ferredoxin-type" evidence="13">
    <location>
        <begin position="1"/>
        <end position="81"/>
    </location>
</feature>
<proteinExistence type="inferred from homology"/>
<dbReference type="Gene3D" id="3.10.20.30">
    <property type="match status" value="1"/>
</dbReference>
<dbReference type="InterPro" id="IPR001041">
    <property type="entry name" value="2Fe-2S_ferredoxin-type"/>
</dbReference>
<dbReference type="Pfam" id="PF00111">
    <property type="entry name" value="Fer2"/>
    <property type="match status" value="1"/>
</dbReference>
<dbReference type="Gene3D" id="1.10.150.120">
    <property type="entry name" value="[2Fe-2S]-binding domain"/>
    <property type="match status" value="1"/>
</dbReference>
<dbReference type="GO" id="GO:0071949">
    <property type="term" value="F:FAD binding"/>
    <property type="evidence" value="ECO:0007669"/>
    <property type="project" value="InterPro"/>
</dbReference>
<dbReference type="SUPFAM" id="SSF56003">
    <property type="entry name" value="Molybdenum cofactor-binding domain"/>
    <property type="match status" value="1"/>
</dbReference>
<dbReference type="InterPro" id="IPR002346">
    <property type="entry name" value="Mopterin_DH_FAD-bd"/>
</dbReference>
<dbReference type="GO" id="GO:0051537">
    <property type="term" value="F:2 iron, 2 sulfur cluster binding"/>
    <property type="evidence" value="ECO:0007669"/>
    <property type="project" value="UniProtKB-KW"/>
</dbReference>
<dbReference type="SUPFAM" id="SSF56176">
    <property type="entry name" value="FAD-binding/transporter-associated domain-like"/>
    <property type="match status" value="1"/>
</dbReference>
<dbReference type="InterPro" id="IPR016166">
    <property type="entry name" value="FAD-bd_PCMH"/>
</dbReference>
<dbReference type="InterPro" id="IPR016169">
    <property type="entry name" value="FAD-bd_PCMH_sub2"/>
</dbReference>
<evidence type="ECO:0000256" key="5">
    <source>
        <dbReference type="ARBA" id="ARBA00022723"/>
    </source>
</evidence>
<feature type="binding site" evidence="12">
    <location>
        <position position="106"/>
    </location>
    <ligand>
        <name>[2Fe-2S] cluster</name>
        <dbReference type="ChEBI" id="CHEBI:190135"/>
        <label>2</label>
    </ligand>
</feature>
<keyword evidence="11" id="KW-0274">FAD</keyword>
<keyword evidence="7 12" id="KW-0408">Iron</keyword>
<evidence type="ECO:0000256" key="6">
    <source>
        <dbReference type="ARBA" id="ARBA00023002"/>
    </source>
</evidence>
<reference evidence="16" key="1">
    <citation type="submission" date="2003-08" db="EMBL/GenBank/DDBJ databases">
        <authorList>
            <person name="Birren B."/>
            <person name="Nusbaum C."/>
            <person name="Abebe A."/>
            <person name="Abouelleil A."/>
            <person name="Adekoya E."/>
            <person name="Ait-zahra M."/>
            <person name="Allen N."/>
            <person name="Allen T."/>
            <person name="An P."/>
            <person name="Anderson M."/>
            <person name="Anderson S."/>
            <person name="Arachchi H."/>
            <person name="Armbruster J."/>
            <person name="Bachantsang P."/>
            <person name="Baldwin J."/>
            <person name="Barry A."/>
            <person name="Bayul T."/>
            <person name="Blitshsteyn B."/>
            <person name="Bloom T."/>
            <person name="Blye J."/>
            <person name="Boguslavskiy L."/>
            <person name="Borowsky M."/>
            <person name="Boukhgalter B."/>
            <person name="Brunache A."/>
            <person name="Butler J."/>
            <person name="Calixte N."/>
            <person name="Calvo S."/>
            <person name="Camarata J."/>
            <person name="Campo K."/>
            <person name="Chang J."/>
            <person name="Cheshatsang Y."/>
            <person name="Citroen M."/>
            <person name="Collymore A."/>
            <person name="Considine T."/>
            <person name="Cook A."/>
            <person name="Cooke P."/>
            <person name="Corum B."/>
            <person name="Cuomo C."/>
            <person name="David R."/>
            <person name="Dawoe T."/>
            <person name="Degray S."/>
            <person name="Dodge S."/>
            <person name="Dooley K."/>
            <person name="Dorje P."/>
            <person name="Dorjee K."/>
            <person name="Dorris L."/>
            <person name="Duffey N."/>
            <person name="Dupes A."/>
            <person name="Elkins T."/>
            <person name="Engels R."/>
            <person name="Erickson J."/>
            <person name="Farina A."/>
            <person name="Faro S."/>
            <person name="Ferreira P."/>
            <person name="Fischer H."/>
            <person name="Fitzgerald M."/>
            <person name="Foley K."/>
            <person name="Gage D."/>
            <person name="Galagan J."/>
            <person name="Gearin G."/>
            <person name="Gnerre S."/>
            <person name="Gnirke A."/>
            <person name="Goyette A."/>
            <person name="Graham J."/>
            <person name="Grandbois E."/>
            <person name="Gyaltsen K."/>
            <person name="Hafez N."/>
            <person name="Hagopian D."/>
            <person name="Hagos B."/>
            <person name="Hall J."/>
            <person name="Hatcher B."/>
            <person name="Heller A."/>
            <person name="Higgins H."/>
            <person name="Honan T."/>
            <person name="Horn A."/>
            <person name="Houde N."/>
            <person name="Hughes L."/>
            <person name="Hulme W."/>
            <person name="Husby E."/>
            <person name="Iliev I."/>
            <person name="Jaffe D."/>
            <person name="Jones C."/>
            <person name="Kamal M."/>
            <person name="Kamat A."/>
            <person name="Kamvysselis M."/>
            <person name="Karlsson E."/>
            <person name="Kells C."/>
            <person name="Kieu A."/>
            <person name="Kisner P."/>
            <person name="Kodira C."/>
            <person name="Kulbokas E."/>
            <person name="Labutti K."/>
            <person name="Lama D."/>
            <person name="Landers T."/>
            <person name="Leger J."/>
            <person name="Levine S."/>
            <person name="Lewis D."/>
            <person name="Lewis T."/>
            <person name="Lindblad-toh K."/>
            <person name="Liu X."/>
            <person name="Lokyitsang T."/>
            <person name="Lokyitsang Y."/>
            <person name="Lucien O."/>
            <person name="Lui A."/>
            <person name="Ma L.J."/>
            <person name="Mabbitt R."/>
            <person name="Macdonald J."/>
            <person name="Maclean C."/>
            <person name="Major J."/>
            <person name="Manning J."/>
            <person name="Marabella R."/>
            <person name="Maru K."/>
            <person name="Matthews C."/>
            <person name="Mauceli E."/>
            <person name="Mccarthy M."/>
            <person name="Mcdonough S."/>
            <person name="Mcghee T."/>
            <person name="Meldrim J."/>
            <person name="Meneus L."/>
            <person name="Mesirov J."/>
            <person name="Mihalev A."/>
            <person name="Mihova T."/>
            <person name="Mikkelsen T."/>
            <person name="Mlenga V."/>
            <person name="Moru K."/>
            <person name="Mozes J."/>
            <person name="Mulrain L."/>
            <person name="Munson G."/>
            <person name="Naylor J."/>
            <person name="Newes C."/>
            <person name="Nguyen C."/>
            <person name="Nguyen N."/>
            <person name="Nguyen T."/>
            <person name="Nicol R."/>
            <person name="Nielsen C."/>
            <person name="Nizzari M."/>
            <person name="Norbu C."/>
            <person name="Norbu N."/>
            <person name="O'donnell P."/>
            <person name="Okoawo O."/>
            <person name="O'leary S."/>
            <person name="Omotosho B."/>
            <person name="O'neill K."/>
            <person name="Osman S."/>
            <person name="Parker S."/>
            <person name="Perrin D."/>
            <person name="Phunkhang P."/>
            <person name="Piqani B."/>
            <person name="Purcell S."/>
            <person name="Rachupka T."/>
            <person name="Ramasamy U."/>
            <person name="Rameau R."/>
            <person name="Ray V."/>
            <person name="Raymond C."/>
            <person name="Retta R."/>
            <person name="Richardson S."/>
            <person name="Rise C."/>
            <person name="Rodriguez J."/>
            <person name="Rogers J."/>
            <person name="Rogov P."/>
            <person name="Rutman M."/>
            <person name="Schupbach R."/>
            <person name="Seaman C."/>
            <person name="Settipalli S."/>
            <person name="Sharpe T."/>
            <person name="Sheridan J."/>
            <person name="Sherpa N."/>
            <person name="Shi J."/>
            <person name="Smirnov S."/>
            <person name="Smith C."/>
            <person name="Sougnez C."/>
            <person name="Spencer B."/>
            <person name="Stalker J."/>
            <person name="Stange-thomann N."/>
            <person name="Stavropoulos S."/>
            <person name="Stetson K."/>
            <person name="Stone C."/>
            <person name="Stone S."/>
            <person name="Stubbs M."/>
            <person name="Talamas J."/>
            <person name="Tchuinga P."/>
            <person name="Tenzing P."/>
            <person name="Tesfaye S."/>
            <person name="Theodore J."/>
            <person name="Thoulutsang Y."/>
            <person name="Topham K."/>
            <person name="Towey S."/>
            <person name="Tsamla T."/>
            <person name="Tsomo N."/>
            <person name="Vallee D."/>
            <person name="Vassiliev H."/>
            <person name="Venkataraman V."/>
            <person name="Vinson J."/>
            <person name="Vo A."/>
            <person name="Wade C."/>
            <person name="Wang S."/>
            <person name="Wangchuk T."/>
            <person name="Wangdi T."/>
            <person name="Whittaker C."/>
            <person name="Wilkinson J."/>
            <person name="Wu Y."/>
            <person name="Wyman D."/>
            <person name="Yadav S."/>
            <person name="Yang S."/>
            <person name="Yang X."/>
            <person name="Yeager S."/>
            <person name="Yee E."/>
            <person name="Young G."/>
            <person name="Zainoun J."/>
            <person name="Zembeck L."/>
            <person name="Zimmer A."/>
            <person name="Zody M."/>
            <person name="Lander E."/>
        </authorList>
    </citation>
    <scope>NUCLEOTIDE SEQUENCE [LARGE SCALE GENOMIC DNA]</scope>
</reference>
<dbReference type="FunFam" id="3.30.365.10:FF:000002">
    <property type="entry name" value="Xanthine dehydrogenase oxidase"/>
    <property type="match status" value="1"/>
</dbReference>
<protein>
    <recommendedName>
        <fullName evidence="17">FAD-binding PCMH-type domain-containing protein</fullName>
    </recommendedName>
</protein>
<dbReference type="InterPro" id="IPR037165">
    <property type="entry name" value="AldOxase/xan_DH_Mopterin-bd_sf"/>
</dbReference>
<evidence type="ECO:0000256" key="4">
    <source>
        <dbReference type="ARBA" id="ARBA00022714"/>
    </source>
</evidence>
<dbReference type="Gene3D" id="3.30.43.10">
    <property type="entry name" value="Uridine Diphospho-n-acetylenolpyruvylglucosamine Reductase, domain 2"/>
    <property type="match status" value="1"/>
</dbReference>
<dbReference type="InterPro" id="IPR016208">
    <property type="entry name" value="Ald_Oxase/xanthine_DH-like"/>
</dbReference>
<feature type="binding site" evidence="12">
    <location>
        <position position="46"/>
    </location>
    <ligand>
        <name>[2Fe-2S] cluster</name>
        <dbReference type="ChEBI" id="CHEBI:190135"/>
        <label>1</label>
    </ligand>
</feature>
<feature type="binding site" evidence="12">
    <location>
        <position position="38"/>
    </location>
    <ligand>
        <name>[2Fe-2S] cluster</name>
        <dbReference type="ChEBI" id="CHEBI:190135"/>
        <label>1</label>
    </ligand>
</feature>
<dbReference type="FunFam" id="3.30.365.10:FF:000001">
    <property type="entry name" value="Xanthine dehydrogenase oxidase"/>
    <property type="match status" value="1"/>
</dbReference>
<comment type="cofactor">
    <cofactor evidence="1 11">
        <name>FAD</name>
        <dbReference type="ChEBI" id="CHEBI:57692"/>
    </cofactor>
</comment>
<dbReference type="SMART" id="SM01092">
    <property type="entry name" value="CO_deh_flav_C"/>
    <property type="match status" value="1"/>
</dbReference>
<keyword evidence="8 12" id="KW-0411">Iron-sulfur</keyword>